<comment type="subcellular location">
    <subcellularLocation>
        <location evidence="1 8 9">Cytoplasm</location>
    </subcellularLocation>
</comment>
<feature type="region of interest" description="Disordered" evidence="10">
    <location>
        <begin position="684"/>
        <end position="706"/>
    </location>
</feature>
<keyword evidence="13" id="KW-1185">Reference proteome</keyword>
<evidence type="ECO:0000256" key="8">
    <source>
        <dbReference type="HAMAP-Rule" id="MF_03001"/>
    </source>
</evidence>
<evidence type="ECO:0000256" key="1">
    <source>
        <dbReference type="ARBA" id="ARBA00004496"/>
    </source>
</evidence>
<evidence type="ECO:0000256" key="5">
    <source>
        <dbReference type="ARBA" id="ARBA00022737"/>
    </source>
</evidence>
<gene>
    <name evidence="8" type="primary">PRT1</name>
    <name evidence="12" type="ORF">TAPDE_000489</name>
</gene>
<proteinExistence type="inferred from homology"/>
<dbReference type="VEuPathDB" id="FungiDB:TAPDE_000489"/>
<evidence type="ECO:0000256" key="6">
    <source>
        <dbReference type="ARBA" id="ARBA00022884"/>
    </source>
</evidence>
<name>R4X6N1_TAPDE</name>
<dbReference type="InterPro" id="IPR000504">
    <property type="entry name" value="RRM_dom"/>
</dbReference>
<evidence type="ECO:0000256" key="7">
    <source>
        <dbReference type="ARBA" id="ARBA00022917"/>
    </source>
</evidence>
<dbReference type="GO" id="GO:0001732">
    <property type="term" value="P:formation of cytoplasmic translation initiation complex"/>
    <property type="evidence" value="ECO:0007669"/>
    <property type="project" value="UniProtKB-UniRule"/>
</dbReference>
<comment type="function">
    <text evidence="8">RNA-binding component of the eukaryotic translation initiation factor 3 (eIF-3) complex, which is involved in protein synthesis of a specialized repertoire of mRNAs and, together with other initiation factors, stimulates binding of mRNA and methionyl-tRNAi to the 40S ribosome. The eIF-3 complex specifically targets and initiates translation of a subset of mRNAs involved in cell proliferation.</text>
</comment>
<dbReference type="GO" id="GO:0016282">
    <property type="term" value="C:eukaryotic 43S preinitiation complex"/>
    <property type="evidence" value="ECO:0007669"/>
    <property type="project" value="UniProtKB-UniRule"/>
</dbReference>
<keyword evidence="3 8" id="KW-0396">Initiation factor</keyword>
<dbReference type="InterPro" id="IPR011400">
    <property type="entry name" value="EIF3B"/>
</dbReference>
<keyword evidence="4" id="KW-0853">WD repeat</keyword>
<comment type="subunit">
    <text evidence="8 9">Component of the eukaryotic translation initiation factor 3 (eIF-3) complex.</text>
</comment>
<dbReference type="Pfam" id="PF00076">
    <property type="entry name" value="RRM_1"/>
    <property type="match status" value="1"/>
</dbReference>
<dbReference type="InterPro" id="IPR013979">
    <property type="entry name" value="TIF_beta_prop-like"/>
</dbReference>
<dbReference type="InterPro" id="IPR015943">
    <property type="entry name" value="WD40/YVTN_repeat-like_dom_sf"/>
</dbReference>
<dbReference type="InterPro" id="IPR035979">
    <property type="entry name" value="RBD_domain_sf"/>
</dbReference>
<dbReference type="GO" id="GO:0003723">
    <property type="term" value="F:RNA binding"/>
    <property type="evidence" value="ECO:0007669"/>
    <property type="project" value="UniProtKB-UniRule"/>
</dbReference>
<evidence type="ECO:0000259" key="11">
    <source>
        <dbReference type="PROSITE" id="PS50102"/>
    </source>
</evidence>
<dbReference type="Pfam" id="PF08662">
    <property type="entry name" value="eIF2A"/>
    <property type="match status" value="1"/>
</dbReference>
<dbReference type="STRING" id="1097556.R4X6N1"/>
<keyword evidence="2 8" id="KW-0963">Cytoplasm</keyword>
<dbReference type="HAMAP" id="MF_03001">
    <property type="entry name" value="eIF3b"/>
    <property type="match status" value="1"/>
</dbReference>
<dbReference type="Proteomes" id="UP000013776">
    <property type="component" value="Unassembled WGS sequence"/>
</dbReference>
<dbReference type="AlphaFoldDB" id="R4X6N1"/>
<dbReference type="GO" id="GO:0005852">
    <property type="term" value="C:eukaryotic translation initiation factor 3 complex"/>
    <property type="evidence" value="ECO:0007669"/>
    <property type="project" value="UniProtKB-UniRule"/>
</dbReference>
<dbReference type="GO" id="GO:0031369">
    <property type="term" value="F:translation initiation factor binding"/>
    <property type="evidence" value="ECO:0007669"/>
    <property type="project" value="InterPro"/>
</dbReference>
<dbReference type="OrthoDB" id="10250414at2759"/>
<dbReference type="eggNOG" id="KOG2314">
    <property type="taxonomic scope" value="Eukaryota"/>
</dbReference>
<dbReference type="Gene3D" id="3.30.70.330">
    <property type="match status" value="1"/>
</dbReference>
<reference evidence="12 13" key="1">
    <citation type="journal article" date="2013" name="MBio">
        <title>Genome sequencing of the plant pathogen Taphrina deformans, the causal agent of peach leaf curl.</title>
        <authorList>
            <person name="Cisse O.H."/>
            <person name="Almeida J.M.G.C.F."/>
            <person name="Fonseca A."/>
            <person name="Kumar A.A."/>
            <person name="Salojaervi J."/>
            <person name="Overmyer K."/>
            <person name="Hauser P.M."/>
            <person name="Pagni M."/>
        </authorList>
    </citation>
    <scope>NUCLEOTIDE SEQUENCE [LARGE SCALE GENOMIC DNA]</scope>
    <source>
        <strain evidence="13">PYCC 5710 / ATCC 11124 / CBS 356.35 / IMI 108563 / JCM 9778 / NBRC 8474</strain>
    </source>
</reference>
<dbReference type="SUPFAM" id="SSF82171">
    <property type="entry name" value="DPP6 N-terminal domain-like"/>
    <property type="match status" value="1"/>
</dbReference>
<dbReference type="GO" id="GO:0003743">
    <property type="term" value="F:translation initiation factor activity"/>
    <property type="evidence" value="ECO:0007669"/>
    <property type="project" value="UniProtKB-UniRule"/>
</dbReference>
<evidence type="ECO:0000313" key="12">
    <source>
        <dbReference type="EMBL" id="CCG80846.1"/>
    </source>
</evidence>
<protein>
    <recommendedName>
        <fullName evidence="8">Eukaryotic translation initiation factor 3 subunit B</fullName>
        <shortName evidence="8">eIF3b</shortName>
    </recommendedName>
    <alternativeName>
        <fullName evidence="8">Eukaryotic translation initiation factor 3 90 kDa subunit homolog</fullName>
        <shortName evidence="8">eIF3 p90</shortName>
    </alternativeName>
    <alternativeName>
        <fullName evidence="8">Translation initiation factor eIF3, p90 subunit homolog</fullName>
    </alternativeName>
</protein>
<keyword evidence="7 8" id="KW-0648">Protein biosynthesis</keyword>
<keyword evidence="5" id="KW-0677">Repeat</keyword>
<dbReference type="FunFam" id="2.130.10.10:FF:000419">
    <property type="entry name" value="Eukaryotic translation initiation factor 3 subunit B"/>
    <property type="match status" value="1"/>
</dbReference>
<evidence type="ECO:0000256" key="10">
    <source>
        <dbReference type="SAM" id="MobiDB-lite"/>
    </source>
</evidence>
<dbReference type="SUPFAM" id="SSF54928">
    <property type="entry name" value="RNA-binding domain, RBD"/>
    <property type="match status" value="1"/>
</dbReference>
<dbReference type="InterPro" id="IPR034363">
    <property type="entry name" value="eIF3B_RRM"/>
</dbReference>
<keyword evidence="6 8" id="KW-0694">RNA-binding</keyword>
<dbReference type="EMBL" id="CAHR02000016">
    <property type="protein sequence ID" value="CCG80846.1"/>
    <property type="molecule type" value="Genomic_DNA"/>
</dbReference>
<comment type="caution">
    <text evidence="12">The sequence shown here is derived from an EMBL/GenBank/DDBJ whole genome shotgun (WGS) entry which is preliminary data.</text>
</comment>
<accession>R4X6N1</accession>
<dbReference type="PROSITE" id="PS50102">
    <property type="entry name" value="RRM"/>
    <property type="match status" value="1"/>
</dbReference>
<dbReference type="PIRSF" id="PIRSF036424">
    <property type="entry name" value="eIF3b"/>
    <property type="match status" value="1"/>
</dbReference>
<comment type="function">
    <text evidence="9">Component of the eukaryotic translation initiation factor 3 (eIF-3) complex, which is involved in protein synthesis and, together with other initiation factors, stimulates binding of mRNA and methionyl-tRNAi to the 40S ribosome.</text>
</comment>
<dbReference type="Gene3D" id="2.130.10.10">
    <property type="entry name" value="YVTN repeat-like/Quinoprotein amine dehydrogenase"/>
    <property type="match status" value="2"/>
</dbReference>
<sequence>MSVQSIDDYLEFDDLEDKFYVEQEEGFDNIVLVDGCPKVPESKKAALLRVLNKLCSQYGVLKEDGIIMPMEEKKEGSISKGYMFVEYETPAQAMNAVKSLNGKKLDKAHTLMANLFTDVDKYANIDDEFAAPDAEDYTEQEHLRSWVADHQGRDQFIMFRGDEVSINWNRKADQPETVVARNNWTETYTQWSPMGSYLASFHQQGLQLWGGPSWKRIARFAHPKVKLIDFSPLENYLVTWSNEPLELPPAGHPARATMPFTQEDEGKQVFVWDLKKNLLLRSFPGLPNEGSSGAGAQKKMHWPMFKWSADEQYLARITPGVQISIYEAPGMGLVDKKSVKIEGVVDFEWSPAPASEKKLGSEGNLISYWTPEVSNQPARVSVMSIPSREVVRTKNLYNVTDAKMYWQSNGDYLCIKVDRHTKSKKGSYTNMEIFRINEKNIPVEVIEIKDTIIAFAWEPKGARFAVVQTNDPNLGQPGMALKTSLAFYAFESAKTRNEAVFKEVRVVDRKTCNTIQWAPKGRFLVVATLGSTSTFDLEFWDVDFEGEKKDNEAQFACNLQCLNTAEHYGVTDLEWDPSGRYLLTSSSVWKHKMENGYVLWDFKGSQIREEHLENFKQIIWRPRPPTYLSKADQKEIRKKLRDYSKQFEEEDNLEQNTAAREQQEQRRQLLAEYREWRQRVKEQVEHERQEAGKSHWSEKLLAEDESEEVEELIEVVDSEVVEEVK</sequence>
<evidence type="ECO:0000256" key="3">
    <source>
        <dbReference type="ARBA" id="ARBA00022540"/>
    </source>
</evidence>
<evidence type="ECO:0000313" key="13">
    <source>
        <dbReference type="Proteomes" id="UP000013776"/>
    </source>
</evidence>
<dbReference type="CDD" id="cd12278">
    <property type="entry name" value="RRM_eIF3B"/>
    <property type="match status" value="1"/>
</dbReference>
<evidence type="ECO:0000256" key="2">
    <source>
        <dbReference type="ARBA" id="ARBA00022490"/>
    </source>
</evidence>
<dbReference type="FunFam" id="3.30.70.330:FF:000235">
    <property type="entry name" value="Eukaryotic translation initiation factor 3 subunit B"/>
    <property type="match status" value="1"/>
</dbReference>
<organism evidence="12 13">
    <name type="scientific">Taphrina deformans (strain PYCC 5710 / ATCC 11124 / CBS 356.35 / IMI 108563 / JCM 9778 / NBRC 8474)</name>
    <name type="common">Peach leaf curl fungus</name>
    <name type="synonym">Lalaria deformans</name>
    <dbReference type="NCBI Taxonomy" id="1097556"/>
    <lineage>
        <taxon>Eukaryota</taxon>
        <taxon>Fungi</taxon>
        <taxon>Dikarya</taxon>
        <taxon>Ascomycota</taxon>
        <taxon>Taphrinomycotina</taxon>
        <taxon>Taphrinomycetes</taxon>
        <taxon>Taphrinales</taxon>
        <taxon>Taphrinaceae</taxon>
        <taxon>Taphrina</taxon>
    </lineage>
</organism>
<evidence type="ECO:0000256" key="4">
    <source>
        <dbReference type="ARBA" id="ARBA00022574"/>
    </source>
</evidence>
<dbReference type="PANTHER" id="PTHR14068">
    <property type="entry name" value="EUKARYOTIC TRANSLATION INITIATION FACTOR 3 EIF3 -RELATED"/>
    <property type="match status" value="1"/>
</dbReference>
<dbReference type="InterPro" id="IPR012677">
    <property type="entry name" value="Nucleotide-bd_a/b_plait_sf"/>
</dbReference>
<feature type="compositionally biased region" description="Basic and acidic residues" evidence="10">
    <location>
        <begin position="684"/>
        <end position="702"/>
    </location>
</feature>
<dbReference type="PANTHER" id="PTHR14068:SF0">
    <property type="entry name" value="EUKARYOTIC TRANSLATION INITIATION FACTOR 3 SUBUNIT B"/>
    <property type="match status" value="1"/>
</dbReference>
<comment type="similarity">
    <text evidence="8 9">Belongs to the eIF-3 subunit B family.</text>
</comment>
<evidence type="ECO:0000256" key="9">
    <source>
        <dbReference type="PIRNR" id="PIRNR036424"/>
    </source>
</evidence>
<feature type="domain" description="RRM" evidence="11">
    <location>
        <begin position="29"/>
        <end position="118"/>
    </location>
</feature>
<dbReference type="GO" id="GO:0033290">
    <property type="term" value="C:eukaryotic 48S preinitiation complex"/>
    <property type="evidence" value="ECO:0007669"/>
    <property type="project" value="UniProtKB-UniRule"/>
</dbReference>